<feature type="transmembrane region" description="Helical" evidence="5">
    <location>
        <begin position="209"/>
        <end position="231"/>
    </location>
</feature>
<evidence type="ECO:0000313" key="6">
    <source>
        <dbReference type="EMBL" id="WFP24598.1"/>
    </source>
</evidence>
<comment type="subcellular location">
    <subcellularLocation>
        <location evidence="1">Membrane</location>
        <topology evidence="1">Multi-pass membrane protein</topology>
    </subcellularLocation>
</comment>
<evidence type="ECO:0000313" key="7">
    <source>
        <dbReference type="Proteomes" id="UP001213504"/>
    </source>
</evidence>
<feature type="transmembrane region" description="Helical" evidence="5">
    <location>
        <begin position="166"/>
        <end position="181"/>
    </location>
</feature>
<dbReference type="RefSeq" id="WP_165629457.1">
    <property type="nucleotide sequence ID" value="NZ_CP121270.1"/>
</dbReference>
<dbReference type="Pfam" id="PF00939">
    <property type="entry name" value="Na_sulph_symp"/>
    <property type="match status" value="1"/>
</dbReference>
<organism evidence="6 7">
    <name type="scientific">Gordonia hongkongensis</name>
    <dbReference type="NCBI Taxonomy" id="1701090"/>
    <lineage>
        <taxon>Bacteria</taxon>
        <taxon>Bacillati</taxon>
        <taxon>Actinomycetota</taxon>
        <taxon>Actinomycetes</taxon>
        <taxon>Mycobacteriales</taxon>
        <taxon>Gordoniaceae</taxon>
        <taxon>Gordonia</taxon>
    </lineage>
</organism>
<evidence type="ECO:0000256" key="1">
    <source>
        <dbReference type="ARBA" id="ARBA00004141"/>
    </source>
</evidence>
<dbReference type="InterPro" id="IPR051679">
    <property type="entry name" value="DASS-Related_Transporters"/>
</dbReference>
<gene>
    <name evidence="6" type="ORF">P9A14_21135</name>
</gene>
<feature type="transmembrane region" description="Helical" evidence="5">
    <location>
        <begin position="402"/>
        <end position="422"/>
    </location>
</feature>
<evidence type="ECO:0000256" key="5">
    <source>
        <dbReference type="SAM" id="Phobius"/>
    </source>
</evidence>
<feature type="transmembrane region" description="Helical" evidence="5">
    <location>
        <begin position="429"/>
        <end position="445"/>
    </location>
</feature>
<accession>A0AAX3T5Y9</accession>
<keyword evidence="4 5" id="KW-0472">Membrane</keyword>
<dbReference type="EMBL" id="CP121270">
    <property type="protein sequence ID" value="WFP24598.1"/>
    <property type="molecule type" value="Genomic_DNA"/>
</dbReference>
<dbReference type="InterPro" id="IPR001898">
    <property type="entry name" value="SLC13A/DASS"/>
</dbReference>
<dbReference type="PANTHER" id="PTHR43652">
    <property type="entry name" value="BASIC AMINO ACID ANTIPORTER YFCC-RELATED"/>
    <property type="match status" value="1"/>
</dbReference>
<evidence type="ECO:0000256" key="4">
    <source>
        <dbReference type="ARBA" id="ARBA00023136"/>
    </source>
</evidence>
<keyword evidence="3 5" id="KW-1133">Transmembrane helix</keyword>
<feature type="transmembrane region" description="Helical" evidence="5">
    <location>
        <begin position="488"/>
        <end position="511"/>
    </location>
</feature>
<dbReference type="GO" id="GO:0005886">
    <property type="term" value="C:plasma membrane"/>
    <property type="evidence" value="ECO:0007669"/>
    <property type="project" value="TreeGrafter"/>
</dbReference>
<dbReference type="Proteomes" id="UP001213504">
    <property type="component" value="Chromosome"/>
</dbReference>
<feature type="transmembrane region" description="Helical" evidence="5">
    <location>
        <begin position="46"/>
        <end position="70"/>
    </location>
</feature>
<protein>
    <submittedName>
        <fullName evidence="6">SLC13 family permease</fullName>
    </submittedName>
</protein>
<feature type="transmembrane region" description="Helical" evidence="5">
    <location>
        <begin position="101"/>
        <end position="122"/>
    </location>
</feature>
<dbReference type="AlphaFoldDB" id="A0AAX3T5Y9"/>
<keyword evidence="2 5" id="KW-0812">Transmembrane</keyword>
<reference evidence="6" key="1">
    <citation type="submission" date="2023-04" db="EMBL/GenBank/DDBJ databases">
        <title>Complete genome sequence of a phthalic acid esters degrading bacterial strain.</title>
        <authorList>
            <person name="Weng L."/>
            <person name="Jia Y."/>
            <person name="Ren L."/>
        </authorList>
    </citation>
    <scope>NUCLEOTIDE SEQUENCE</scope>
    <source>
        <strain evidence="6">RL-LY01</strain>
    </source>
</reference>
<feature type="transmembrane region" description="Helical" evidence="5">
    <location>
        <begin position="365"/>
        <end position="382"/>
    </location>
</feature>
<evidence type="ECO:0000256" key="3">
    <source>
        <dbReference type="ARBA" id="ARBA00022989"/>
    </source>
</evidence>
<feature type="transmembrane region" description="Helical" evidence="5">
    <location>
        <begin position="451"/>
        <end position="476"/>
    </location>
</feature>
<sequence>MNVPHAIDRLPDHPGPVTMYATRPPVRTVTPPPPPRRPLLDAVGSVLSPWAAAGLVVVLGAGAFVGHAGWTGELPFDAVVTLLVFLVAVWAWIFSPLDDTYVALGGGIALVVFGIIDANTFAGTLGSGVIWLLIGAFVIAAAVTASGLSARVSARVVRRARTPRQLVHLITAALLLTTFAIPATSGRAALALPIFLALAAVLRDRPRLVLCLALVFPMVILFSAVGSLLGAGAHLITVEIVSAATGGGIGFLHWAVLGVPLALVWSHLAAEAALWLMTDHAERARPLCVPPTALAATGTATSGPLTSAQRRVSVVLGLVVVLWCSEPLHGVDPAIVAVLGALAASAPAVGATTLGAALKTIPWTLLLFMAATLALGMALNSSGAAEWLADQAFGSIAETGPAAAMVFVVVAAIVSLLAHLVIQSRSARSAVLIPIIVVTAPAVGVDPVAAAFLSTAAAGFCITLTSSAKPVAMFAASDDVPGYEPRHLLTMSALLAPVSLVLLIIFAFWVWPYLGLPLLSS</sequence>
<evidence type="ECO:0000256" key="2">
    <source>
        <dbReference type="ARBA" id="ARBA00022692"/>
    </source>
</evidence>
<dbReference type="GO" id="GO:0022857">
    <property type="term" value="F:transmembrane transporter activity"/>
    <property type="evidence" value="ECO:0007669"/>
    <property type="project" value="InterPro"/>
</dbReference>
<feature type="transmembrane region" description="Helical" evidence="5">
    <location>
        <begin position="334"/>
        <end position="358"/>
    </location>
</feature>
<dbReference type="PANTHER" id="PTHR43652:SF2">
    <property type="entry name" value="BASIC AMINO ACID ANTIPORTER YFCC-RELATED"/>
    <property type="match status" value="1"/>
</dbReference>
<proteinExistence type="predicted"/>
<name>A0AAX3T5Y9_9ACTN</name>
<feature type="transmembrane region" description="Helical" evidence="5">
    <location>
        <begin position="128"/>
        <end position="154"/>
    </location>
</feature>
<feature type="transmembrane region" description="Helical" evidence="5">
    <location>
        <begin position="76"/>
        <end position="94"/>
    </location>
</feature>